<comment type="subcellular location">
    <subcellularLocation>
        <location evidence="1 10">Preautophagosomal structure membrane</location>
        <topology evidence="1 10">Multi-pass membrane protein</topology>
    </subcellularLocation>
</comment>
<dbReference type="GO" id="GO:0034045">
    <property type="term" value="C:phagophore assembly site membrane"/>
    <property type="evidence" value="ECO:0007669"/>
    <property type="project" value="UniProtKB-SubCell"/>
</dbReference>
<gene>
    <name evidence="13" type="primary">Atg9a</name>
    <name evidence="13" type="ORF">T10_6179</name>
</gene>
<dbReference type="PANTHER" id="PTHR13038:SF10">
    <property type="entry name" value="AUTOPHAGY-RELATED PROTEIN 9"/>
    <property type="match status" value="1"/>
</dbReference>
<comment type="caution">
    <text evidence="10">Lacks conserved residue(s) required for the propagation of feature annotation.</text>
</comment>
<feature type="transmembrane region" description="Helical" evidence="10">
    <location>
        <begin position="414"/>
        <end position="432"/>
    </location>
</feature>
<keyword evidence="14" id="KW-1185">Reference proteome</keyword>
<dbReference type="GO" id="GO:0006869">
    <property type="term" value="P:lipid transport"/>
    <property type="evidence" value="ECO:0007669"/>
    <property type="project" value="UniProtKB-KW"/>
</dbReference>
<dbReference type="GO" id="GO:0005776">
    <property type="term" value="C:autophagosome"/>
    <property type="evidence" value="ECO:0007669"/>
    <property type="project" value="TreeGrafter"/>
</dbReference>
<evidence type="ECO:0000256" key="1">
    <source>
        <dbReference type="ARBA" id="ARBA00004511"/>
    </source>
</evidence>
<evidence type="ECO:0000256" key="5">
    <source>
        <dbReference type="ARBA" id="ARBA00022692"/>
    </source>
</evidence>
<evidence type="ECO:0000256" key="10">
    <source>
        <dbReference type="RuleBase" id="RU364027"/>
    </source>
</evidence>
<keyword evidence="7 10" id="KW-0072">Autophagy</keyword>
<reference evidence="13 14" key="1">
    <citation type="submission" date="2015-01" db="EMBL/GenBank/DDBJ databases">
        <title>Evolution of Trichinella species and genotypes.</title>
        <authorList>
            <person name="Korhonen P.K."/>
            <person name="Edoardo P."/>
            <person name="Giuseppe L.R."/>
            <person name="Gasser R.B."/>
        </authorList>
    </citation>
    <scope>NUCLEOTIDE SEQUENCE [LARGE SCALE GENOMIC DNA]</scope>
    <source>
        <strain evidence="13">ISS1980</strain>
    </source>
</reference>
<dbReference type="GO" id="GO:0000422">
    <property type="term" value="P:autophagy of mitochondrion"/>
    <property type="evidence" value="ECO:0007669"/>
    <property type="project" value="TreeGrafter"/>
</dbReference>
<keyword evidence="9 10" id="KW-0472">Membrane</keyword>
<feature type="transmembrane region" description="Helical" evidence="10">
    <location>
        <begin position="382"/>
        <end position="402"/>
    </location>
</feature>
<feature type="region of interest" description="Disordered" evidence="12">
    <location>
        <begin position="798"/>
        <end position="821"/>
    </location>
</feature>
<dbReference type="Proteomes" id="UP000054843">
    <property type="component" value="Unassembled WGS sequence"/>
</dbReference>
<dbReference type="OrthoDB" id="2020634at2759"/>
<evidence type="ECO:0000256" key="3">
    <source>
        <dbReference type="ARBA" id="ARBA00018074"/>
    </source>
</evidence>
<dbReference type="Pfam" id="PF04109">
    <property type="entry name" value="ATG9"/>
    <property type="match status" value="1"/>
</dbReference>
<dbReference type="GO" id="GO:0061709">
    <property type="term" value="P:reticulophagy"/>
    <property type="evidence" value="ECO:0007669"/>
    <property type="project" value="TreeGrafter"/>
</dbReference>
<dbReference type="AlphaFoldDB" id="A0A0V1MKG5"/>
<protein>
    <recommendedName>
        <fullName evidence="3 10">Autophagy-related protein 9</fullName>
    </recommendedName>
</protein>
<keyword evidence="4 10" id="KW-0813">Transport</keyword>
<keyword evidence="8 10" id="KW-0445">Lipid transport</keyword>
<feature type="compositionally biased region" description="Polar residues" evidence="12">
    <location>
        <begin position="536"/>
        <end position="550"/>
    </location>
</feature>
<feature type="coiled-coil region" evidence="11">
    <location>
        <begin position="588"/>
        <end position="615"/>
    </location>
</feature>
<evidence type="ECO:0000256" key="11">
    <source>
        <dbReference type="SAM" id="Coils"/>
    </source>
</evidence>
<evidence type="ECO:0000313" key="13">
    <source>
        <dbReference type="EMBL" id="KRZ72131.1"/>
    </source>
</evidence>
<evidence type="ECO:0000256" key="4">
    <source>
        <dbReference type="ARBA" id="ARBA00022448"/>
    </source>
</evidence>
<accession>A0A0V1MKG5</accession>
<comment type="function">
    <text evidence="10">Phospholipid scramblase involved in autophagy. Cycles between the preautophagosomal structure/phagophore assembly site (PAS) and the cytoplasmic vesicle pool and supplies membrane for the growing autophagosome. Lipid scramblase activity plays a key role in preautophagosomal structure/phagophore assembly by distributing the phospholipids that arrive through ATG2 from the cytoplasmic to the luminal leaflet of the bilayer, thereby driving autophagosomal membrane expansion.</text>
</comment>
<keyword evidence="11" id="KW-0175">Coiled coil</keyword>
<dbReference type="PANTHER" id="PTHR13038">
    <property type="entry name" value="APG9 AUTOPHAGY 9"/>
    <property type="match status" value="1"/>
</dbReference>
<feature type="transmembrane region" description="Helical" evidence="10">
    <location>
        <begin position="133"/>
        <end position="151"/>
    </location>
</feature>
<evidence type="ECO:0000256" key="2">
    <source>
        <dbReference type="ARBA" id="ARBA00006185"/>
    </source>
</evidence>
<dbReference type="GO" id="GO:0034497">
    <property type="term" value="P:protein localization to phagophore assembly site"/>
    <property type="evidence" value="ECO:0007669"/>
    <property type="project" value="TreeGrafter"/>
</dbReference>
<organism evidence="13 14">
    <name type="scientific">Trichinella papuae</name>
    <dbReference type="NCBI Taxonomy" id="268474"/>
    <lineage>
        <taxon>Eukaryota</taxon>
        <taxon>Metazoa</taxon>
        <taxon>Ecdysozoa</taxon>
        <taxon>Nematoda</taxon>
        <taxon>Enoplea</taxon>
        <taxon>Dorylaimia</taxon>
        <taxon>Trichinellida</taxon>
        <taxon>Trichinellidae</taxon>
        <taxon>Trichinella</taxon>
    </lineage>
</organism>
<keyword evidence="5 10" id="KW-0812">Transmembrane</keyword>
<evidence type="ECO:0000256" key="12">
    <source>
        <dbReference type="SAM" id="MobiDB-lite"/>
    </source>
</evidence>
<proteinExistence type="inferred from homology"/>
<feature type="compositionally biased region" description="Polar residues" evidence="12">
    <location>
        <begin position="802"/>
        <end position="821"/>
    </location>
</feature>
<evidence type="ECO:0000256" key="9">
    <source>
        <dbReference type="ARBA" id="ARBA00023136"/>
    </source>
</evidence>
<name>A0A0V1MKG5_9BILA</name>
<comment type="similarity">
    <text evidence="2 10">Belongs to the ATG9 family.</text>
</comment>
<evidence type="ECO:0000313" key="14">
    <source>
        <dbReference type="Proteomes" id="UP000054843"/>
    </source>
</evidence>
<evidence type="ECO:0000256" key="7">
    <source>
        <dbReference type="ARBA" id="ARBA00023006"/>
    </source>
</evidence>
<comment type="caution">
    <text evidence="13">The sequence shown here is derived from an EMBL/GenBank/DDBJ whole genome shotgun (WGS) entry which is preliminary data.</text>
</comment>
<keyword evidence="6 10" id="KW-1133">Transmembrane helix</keyword>
<evidence type="ECO:0000256" key="6">
    <source>
        <dbReference type="ARBA" id="ARBA00022989"/>
    </source>
</evidence>
<evidence type="ECO:0000256" key="8">
    <source>
        <dbReference type="ARBA" id="ARBA00023055"/>
    </source>
</evidence>
<dbReference type="InterPro" id="IPR007241">
    <property type="entry name" value="Autophagy-rel_prot_9"/>
</dbReference>
<sequence length="821" mass="93735">MSQYMRMDSIGLYQADEPRRSPPPTFCSQPFQPDQVIVTAKDRSSRWQHINNLDEFFFHVYEYHQRQGLSCIVLSDVLELIQYIFVVSFSTALIGCVDYKLLFQGRQGGNSTKLSLSDVVDCSCERYGSDNCVWRSAWLAVVLVIAATFWLHRLVRFFYRLSIFADIRSFYTTALHVDDCMLKNLTWYEVQEKLCDMQSPYKLCVQKSHLTCLDIYQRILRRKNFLVAMFNKGLLPPKFRVPFFGELTFMTLGLKFNLDLLFFWGPWSPWENYWKLKPDYKRRDRRQMLTDHLKSVILWFGVVNLLLSPLVFAWQVLYSIFTYVELIRREPGALGARKWSLYGRYFFRNYNELDHELENRLCCAYKPASLYMQMFVSNTLEIVAKNVAFVAAAFFSVFFMLSLYDEDVLHVQNVLHILTASGVVIVICHTFIQDENAIFCPEAMMNAVLAYVHCLPNSWRGQAHQAWVRREFSRFYQYRATFVLEELLGPLLCPLALLFWLRPCAGEFVDFFRNFTIEVAGLGDVCSLAQMDVREQGTNGTSNNGHSSARTGLRRQSFDGPLVNGKIELSVLNFLNQNPDWQPPEADLEFLRSLREQADRDAMQIEHQQQQQQQQLQQQQFTNDGRMLSSNPLTQSYFACLNPNLLASSGAGIGQQYPLRGAGVRRSVAPQTFSSAGQSFFNGITGSATSSLFASASQSLLPTTTTESTAIGHLYNQQQQQQQQIITPALVTSGTGSSSLISSALAPVNFDILYLNELHQRRRQAGGNYGSFQQYVPMFSTTTTATSTRWTSSSGRRGVFNIINSGTQPPPADSSNPHSLV</sequence>
<dbReference type="GO" id="GO:0034727">
    <property type="term" value="P:piecemeal microautophagy of the nucleus"/>
    <property type="evidence" value="ECO:0007669"/>
    <property type="project" value="TreeGrafter"/>
</dbReference>
<dbReference type="STRING" id="268474.A0A0V1MKG5"/>
<feature type="region of interest" description="Disordered" evidence="12">
    <location>
        <begin position="536"/>
        <end position="555"/>
    </location>
</feature>
<feature type="transmembrane region" description="Helical" evidence="10">
    <location>
        <begin position="296"/>
        <end position="321"/>
    </location>
</feature>
<dbReference type="EMBL" id="JYDO01000083">
    <property type="protein sequence ID" value="KRZ72131.1"/>
    <property type="molecule type" value="Genomic_DNA"/>
</dbReference>